<name>A0ABU2MSX2_9ACTN</name>
<evidence type="ECO:0000313" key="3">
    <source>
        <dbReference type="Proteomes" id="UP001183246"/>
    </source>
</evidence>
<dbReference type="InterPro" id="IPR019734">
    <property type="entry name" value="TPR_rpt"/>
</dbReference>
<proteinExistence type="predicted"/>
<dbReference type="SUPFAM" id="SSF48452">
    <property type="entry name" value="TPR-like"/>
    <property type="match status" value="1"/>
</dbReference>
<evidence type="ECO:0000256" key="1">
    <source>
        <dbReference type="PROSITE-ProRule" id="PRU00339"/>
    </source>
</evidence>
<keyword evidence="3" id="KW-1185">Reference proteome</keyword>
<evidence type="ECO:0008006" key="4">
    <source>
        <dbReference type="Google" id="ProtNLM"/>
    </source>
</evidence>
<gene>
    <name evidence="2" type="ORF">RM590_15300</name>
</gene>
<accession>A0ABU2MSX2</accession>
<protein>
    <recommendedName>
        <fullName evidence="4">NsdA</fullName>
    </recommendedName>
</protein>
<reference evidence="3" key="1">
    <citation type="submission" date="2023-07" db="EMBL/GenBank/DDBJ databases">
        <title>30 novel species of actinomycetes from the DSMZ collection.</title>
        <authorList>
            <person name="Nouioui I."/>
        </authorList>
    </citation>
    <scope>NUCLEOTIDE SEQUENCE [LARGE SCALE GENOMIC DNA]</scope>
    <source>
        <strain evidence="3">DSM 44938</strain>
    </source>
</reference>
<dbReference type="Gene3D" id="1.25.40.10">
    <property type="entry name" value="Tetratricopeptide repeat domain"/>
    <property type="match status" value="1"/>
</dbReference>
<sequence length="424" mass="45897">MTYRPLAALPARLLERPDMRAALARHDFGTVFTLARKYGGISFLKIADACDIKPERVGKVARGDAAITTYEKIAAVADGLRIPGHLIGLAPRAWETGTSRAAAPVPAEPSSGSDIDSILAIAAGTNPSTSTLLALRSSIEDYWRRDDQHGGEALRPAVVGQFRFVVGLIDRAGHGELRNGLIAVAAELARLTGWTYFDARQYSQARAYFTQALRLAKETDDQQFVANVLACMSLQATYEDRAADALALAAAAQDQVRTAGTPRVMAMLSMREAFAHAALNDPGAAHTAIAQAHRQFEHVSATDPDPAWVAYFGEDKLMVDTGIVHGQLGEAKTAEPLIGDALARKDGTNQRGRAFHAFWLARTQFQRGNLDHACRTATDALEPATAVASERVTGHLREFHQQLGPHLRDPVTAAFRSRLREAFT</sequence>
<dbReference type="Proteomes" id="UP001183246">
    <property type="component" value="Unassembled WGS sequence"/>
</dbReference>
<feature type="repeat" description="TPR" evidence="1">
    <location>
        <begin position="186"/>
        <end position="219"/>
    </location>
</feature>
<keyword evidence="1" id="KW-0802">TPR repeat</keyword>
<dbReference type="EMBL" id="JAVREL010000008">
    <property type="protein sequence ID" value="MDT0343973.1"/>
    <property type="molecule type" value="Genomic_DNA"/>
</dbReference>
<dbReference type="PROSITE" id="PS50005">
    <property type="entry name" value="TPR"/>
    <property type="match status" value="1"/>
</dbReference>
<evidence type="ECO:0000313" key="2">
    <source>
        <dbReference type="EMBL" id="MDT0343973.1"/>
    </source>
</evidence>
<organism evidence="2 3">
    <name type="scientific">Streptomyces litchfieldiae</name>
    <dbReference type="NCBI Taxonomy" id="3075543"/>
    <lineage>
        <taxon>Bacteria</taxon>
        <taxon>Bacillati</taxon>
        <taxon>Actinomycetota</taxon>
        <taxon>Actinomycetes</taxon>
        <taxon>Kitasatosporales</taxon>
        <taxon>Streptomycetaceae</taxon>
        <taxon>Streptomyces</taxon>
    </lineage>
</organism>
<dbReference type="InterPro" id="IPR011990">
    <property type="entry name" value="TPR-like_helical_dom_sf"/>
</dbReference>
<comment type="caution">
    <text evidence="2">The sequence shown here is derived from an EMBL/GenBank/DDBJ whole genome shotgun (WGS) entry which is preliminary data.</text>
</comment>
<dbReference type="RefSeq" id="WP_311705110.1">
    <property type="nucleotide sequence ID" value="NZ_JAVREL010000008.1"/>
</dbReference>